<name>A0A0K8R8Y7_IXORI</name>
<dbReference type="AlphaFoldDB" id="A0A0K8R8Y7"/>
<evidence type="ECO:0000313" key="1">
    <source>
        <dbReference type="EMBL" id="JAA67600.1"/>
    </source>
</evidence>
<sequence>MHPFCTFFCNTIWPTPFVRATCRRSEEKSRISLSLFVVKFSLDQCPPRTLDSNHHILGSLFFLLVCDVLLRAKGMQNIGLQSKYRGCRTNIETERPNCWTNFNVAERHLKLSCNSMTNQPKQVLLNFPLAHEPEFYEMGKGAHQQIGVFPDSCRRTGQGLRPHTPRSKEL</sequence>
<accession>A0A0K8R8Y7</accession>
<organism evidence="1">
    <name type="scientific">Ixodes ricinus</name>
    <name type="common">Common tick</name>
    <name type="synonym">Acarus ricinus</name>
    <dbReference type="NCBI Taxonomy" id="34613"/>
    <lineage>
        <taxon>Eukaryota</taxon>
        <taxon>Metazoa</taxon>
        <taxon>Ecdysozoa</taxon>
        <taxon>Arthropoda</taxon>
        <taxon>Chelicerata</taxon>
        <taxon>Arachnida</taxon>
        <taxon>Acari</taxon>
        <taxon>Parasitiformes</taxon>
        <taxon>Ixodida</taxon>
        <taxon>Ixodoidea</taxon>
        <taxon>Ixodidae</taxon>
        <taxon>Ixodinae</taxon>
        <taxon>Ixodes</taxon>
    </lineage>
</organism>
<dbReference type="EMBL" id="GADI01006208">
    <property type="protein sequence ID" value="JAA67600.1"/>
    <property type="molecule type" value="mRNA"/>
</dbReference>
<reference evidence="1" key="1">
    <citation type="submission" date="2012-12" db="EMBL/GenBank/DDBJ databases">
        <title>Identification and characterization of a phenylalanine ammonia-lyase gene family in Isatis indigotica Fort.</title>
        <authorList>
            <person name="Liu Q."/>
            <person name="Chen J."/>
            <person name="Zhou X."/>
            <person name="Di P."/>
            <person name="Xiao Y."/>
            <person name="Xuan H."/>
            <person name="Zhang L."/>
            <person name="Chen W."/>
        </authorList>
    </citation>
    <scope>NUCLEOTIDE SEQUENCE</scope>
    <source>
        <tissue evidence="1">Salivary gland</tissue>
    </source>
</reference>
<proteinExistence type="evidence at transcript level"/>
<protein>
    <submittedName>
        <fullName evidence="1">Uncharacterized protein</fullName>
    </submittedName>
</protein>